<sequence length="37" mass="3932">NSNNSPNRLFSQTPVNSGNLSLGISKYPPVGNKIGLF</sequence>
<feature type="non-terminal residue" evidence="2">
    <location>
        <position position="1"/>
    </location>
</feature>
<reference evidence="3" key="1">
    <citation type="submission" date="2016-10" db="EMBL/GenBank/DDBJ databases">
        <authorList>
            <person name="Varghese N."/>
            <person name="Submissions S."/>
        </authorList>
    </citation>
    <scope>NUCLEOTIDE SEQUENCE [LARGE SCALE GENOMIC DNA]</scope>
    <source>
        <strain evidence="3">DSM 17072</strain>
    </source>
</reference>
<dbReference type="AlphaFoldDB" id="A0A1H1GRC9"/>
<organism evidence="2 3">
    <name type="scientific">Chryseobacterium soldanellicola</name>
    <dbReference type="NCBI Taxonomy" id="311333"/>
    <lineage>
        <taxon>Bacteria</taxon>
        <taxon>Pseudomonadati</taxon>
        <taxon>Bacteroidota</taxon>
        <taxon>Flavobacteriia</taxon>
        <taxon>Flavobacteriales</taxon>
        <taxon>Weeksellaceae</taxon>
        <taxon>Chryseobacterium group</taxon>
        <taxon>Chryseobacterium</taxon>
    </lineage>
</organism>
<evidence type="ECO:0000313" key="3">
    <source>
        <dbReference type="Proteomes" id="UP000199627"/>
    </source>
</evidence>
<feature type="region of interest" description="Disordered" evidence="1">
    <location>
        <begin position="1"/>
        <end position="22"/>
    </location>
</feature>
<evidence type="ECO:0000256" key="1">
    <source>
        <dbReference type="SAM" id="MobiDB-lite"/>
    </source>
</evidence>
<gene>
    <name evidence="2" type="ORF">SAMN05421664_3845</name>
</gene>
<accession>A0A1H1GRC9</accession>
<evidence type="ECO:0000313" key="2">
    <source>
        <dbReference type="EMBL" id="SDR15701.1"/>
    </source>
</evidence>
<name>A0A1H1GRC9_9FLAO</name>
<dbReference type="EMBL" id="FNKL01000004">
    <property type="protein sequence ID" value="SDR15701.1"/>
    <property type="molecule type" value="Genomic_DNA"/>
</dbReference>
<dbReference type="Proteomes" id="UP000199627">
    <property type="component" value="Unassembled WGS sequence"/>
</dbReference>
<proteinExistence type="predicted"/>
<protein>
    <submittedName>
        <fullName evidence="2">Uncharacterized protein</fullName>
    </submittedName>
</protein>
<keyword evidence="3" id="KW-1185">Reference proteome</keyword>